<evidence type="ECO:0000256" key="1">
    <source>
        <dbReference type="ARBA" id="ARBA00005495"/>
    </source>
</evidence>
<proteinExistence type="inferred from homology"/>
<dbReference type="PROSITE" id="PS51891">
    <property type="entry name" value="CENP_V_GFA"/>
    <property type="match status" value="1"/>
</dbReference>
<dbReference type="GO" id="GO:0046872">
    <property type="term" value="F:metal ion binding"/>
    <property type="evidence" value="ECO:0007669"/>
    <property type="project" value="UniProtKB-KW"/>
</dbReference>
<dbReference type="Pfam" id="PF04828">
    <property type="entry name" value="GFA"/>
    <property type="match status" value="1"/>
</dbReference>
<keyword evidence="4" id="KW-0456">Lyase</keyword>
<reference evidence="7 8" key="1">
    <citation type="submission" date="2016-10" db="EMBL/GenBank/DDBJ databases">
        <title>Search of new enzymes for the oxidation of sulfur compounds.</title>
        <authorList>
            <person name="Novo A."/>
            <person name="Moreira I.S."/>
            <person name="Castro P.M."/>
        </authorList>
    </citation>
    <scope>NUCLEOTIDE SEQUENCE [LARGE SCALE GENOMIC DNA]</scope>
    <source>
        <strain evidence="7 8">A9</strain>
    </source>
</reference>
<keyword evidence="3" id="KW-0862">Zinc</keyword>
<protein>
    <recommendedName>
        <fullName evidence="6">CENP-V/GFA domain-containing protein</fullName>
    </recommendedName>
</protein>
<dbReference type="InterPro" id="IPR006913">
    <property type="entry name" value="CENP-V/GFA"/>
</dbReference>
<dbReference type="Gene3D" id="3.90.1590.10">
    <property type="entry name" value="glutathione-dependent formaldehyde- activating enzyme (gfa)"/>
    <property type="match status" value="1"/>
</dbReference>
<dbReference type="PANTHER" id="PTHR33337:SF40">
    <property type="entry name" value="CENP-V_GFA DOMAIN-CONTAINING PROTEIN-RELATED"/>
    <property type="match status" value="1"/>
</dbReference>
<feature type="compositionally biased region" description="Basic residues" evidence="5">
    <location>
        <begin position="155"/>
        <end position="167"/>
    </location>
</feature>
<dbReference type="PANTHER" id="PTHR33337">
    <property type="entry name" value="GFA DOMAIN-CONTAINING PROTEIN"/>
    <property type="match status" value="1"/>
</dbReference>
<dbReference type="AlphaFoldDB" id="A0AA94ENF7"/>
<evidence type="ECO:0000313" key="8">
    <source>
        <dbReference type="Proteomes" id="UP000288002"/>
    </source>
</evidence>
<keyword evidence="2" id="KW-0479">Metal-binding</keyword>
<name>A0AA94ENF7_9PSED</name>
<feature type="region of interest" description="Disordered" evidence="5">
    <location>
        <begin position="137"/>
        <end position="178"/>
    </location>
</feature>
<accession>A0AA94ENF7</accession>
<feature type="domain" description="CENP-V/GFA" evidence="6">
    <location>
        <begin position="5"/>
        <end position="119"/>
    </location>
</feature>
<organism evidence="7 8">
    <name type="scientific">Pseudomonas koreensis</name>
    <dbReference type="NCBI Taxonomy" id="198620"/>
    <lineage>
        <taxon>Bacteria</taxon>
        <taxon>Pseudomonadati</taxon>
        <taxon>Pseudomonadota</taxon>
        <taxon>Gammaproteobacteria</taxon>
        <taxon>Pseudomonadales</taxon>
        <taxon>Pseudomonadaceae</taxon>
        <taxon>Pseudomonas</taxon>
    </lineage>
</organism>
<dbReference type="SUPFAM" id="SSF51316">
    <property type="entry name" value="Mss4-like"/>
    <property type="match status" value="1"/>
</dbReference>
<comment type="similarity">
    <text evidence="1">Belongs to the Gfa family.</text>
</comment>
<evidence type="ECO:0000256" key="5">
    <source>
        <dbReference type="SAM" id="MobiDB-lite"/>
    </source>
</evidence>
<evidence type="ECO:0000256" key="3">
    <source>
        <dbReference type="ARBA" id="ARBA00022833"/>
    </source>
</evidence>
<evidence type="ECO:0000256" key="2">
    <source>
        <dbReference type="ARBA" id="ARBA00022723"/>
    </source>
</evidence>
<dbReference type="EMBL" id="MKWS01000007">
    <property type="protein sequence ID" value="RVD77511.1"/>
    <property type="molecule type" value="Genomic_DNA"/>
</dbReference>
<gene>
    <name evidence="7" type="ORF">A9HBioS_2511</name>
</gene>
<evidence type="ECO:0000259" key="6">
    <source>
        <dbReference type="PROSITE" id="PS51891"/>
    </source>
</evidence>
<evidence type="ECO:0000256" key="4">
    <source>
        <dbReference type="ARBA" id="ARBA00023239"/>
    </source>
</evidence>
<dbReference type="GO" id="GO:0016846">
    <property type="term" value="F:carbon-sulfur lyase activity"/>
    <property type="evidence" value="ECO:0007669"/>
    <property type="project" value="InterPro"/>
</dbReference>
<sequence length="178" mass="19394">MGELHSGGCHCGHIRYQFSGPLHDIAHCHCSICRKVSGGIVTTWITLPAARFQWLAGTPSRYDSSNSCARYFCPQCGAQLALVTLLSPESIDVTIATLDHPEQAPAERHIWTASQLPWLHLDEQLPGEPQETLQVYQSPIKKQPDPTAVSPPSRSHARCGRASHRRCPGAGTPPAPCD</sequence>
<evidence type="ECO:0000313" key="7">
    <source>
        <dbReference type="EMBL" id="RVD77511.1"/>
    </source>
</evidence>
<dbReference type="Proteomes" id="UP000288002">
    <property type="component" value="Unassembled WGS sequence"/>
</dbReference>
<comment type="caution">
    <text evidence="7">The sequence shown here is derived from an EMBL/GenBank/DDBJ whole genome shotgun (WGS) entry which is preliminary data.</text>
</comment>
<dbReference type="InterPro" id="IPR011057">
    <property type="entry name" value="Mss4-like_sf"/>
</dbReference>